<proteinExistence type="predicted"/>
<dbReference type="InterPro" id="IPR000182">
    <property type="entry name" value="GNAT_dom"/>
</dbReference>
<evidence type="ECO:0000256" key="2">
    <source>
        <dbReference type="ARBA" id="ARBA00023315"/>
    </source>
</evidence>
<evidence type="ECO:0000256" key="1">
    <source>
        <dbReference type="ARBA" id="ARBA00022679"/>
    </source>
</evidence>
<dbReference type="AlphaFoldDB" id="A0A1B8P107"/>
<dbReference type="SUPFAM" id="SSF55729">
    <property type="entry name" value="Acyl-CoA N-acyltransferases (Nat)"/>
    <property type="match status" value="1"/>
</dbReference>
<protein>
    <submittedName>
        <fullName evidence="4">Putative N-acetyltransferase YjaB</fullName>
        <ecNumber evidence="4">2.3.1.-</ecNumber>
    </submittedName>
</protein>
<dbReference type="EC" id="2.3.1.-" evidence="4"/>
<dbReference type="PANTHER" id="PTHR43800">
    <property type="entry name" value="PEPTIDYL-LYSINE N-ACETYLTRANSFERASE YJAB"/>
    <property type="match status" value="1"/>
</dbReference>
<dbReference type="Pfam" id="PF13508">
    <property type="entry name" value="Acetyltransf_7"/>
    <property type="match status" value="1"/>
</dbReference>
<dbReference type="InterPro" id="IPR016181">
    <property type="entry name" value="Acyl_CoA_acyltransferase"/>
</dbReference>
<dbReference type="EMBL" id="MAJD01000001">
    <property type="protein sequence ID" value="OBX35946.1"/>
    <property type="molecule type" value="Genomic_DNA"/>
</dbReference>
<dbReference type="PATRIC" id="fig|2746.7.peg.289"/>
<feature type="domain" description="N-acetyltransferase" evidence="3">
    <location>
        <begin position="1"/>
        <end position="141"/>
    </location>
</feature>
<name>A0A1B8P107_HALEL</name>
<dbReference type="CDD" id="cd04301">
    <property type="entry name" value="NAT_SF"/>
    <property type="match status" value="1"/>
</dbReference>
<dbReference type="GO" id="GO:0016747">
    <property type="term" value="F:acyltransferase activity, transferring groups other than amino-acyl groups"/>
    <property type="evidence" value="ECO:0007669"/>
    <property type="project" value="InterPro"/>
</dbReference>
<keyword evidence="2 4" id="KW-0012">Acyltransferase</keyword>
<keyword evidence="1 4" id="KW-0808">Transferase</keyword>
<evidence type="ECO:0000259" key="3">
    <source>
        <dbReference type="PROSITE" id="PS51186"/>
    </source>
</evidence>
<reference evidence="4" key="1">
    <citation type="submission" date="2016-06" db="EMBL/GenBank/DDBJ databases">
        <title>Genome sequence of halotolerant plant growth promoting strain of Halomonas elongata HEK1 isolated from salterns of Rann of Kutch, Gujarat, India.</title>
        <authorList>
            <person name="Gaba S."/>
            <person name="Singh R.N."/>
            <person name="Abrol S."/>
            <person name="Kaushik R."/>
            <person name="Saxena A.K."/>
        </authorList>
    </citation>
    <scope>NUCLEOTIDE SEQUENCE [LARGE SCALE GENOMIC DNA]</scope>
    <source>
        <strain evidence="4">HEK1</strain>
    </source>
</reference>
<comment type="caution">
    <text evidence="4">The sequence shown here is derived from an EMBL/GenBank/DDBJ whole genome shotgun (WGS) entry which is preliminary data.</text>
</comment>
<organism evidence="4">
    <name type="scientific">Halomonas elongata</name>
    <dbReference type="NCBI Taxonomy" id="2746"/>
    <lineage>
        <taxon>Bacteria</taxon>
        <taxon>Pseudomonadati</taxon>
        <taxon>Pseudomonadota</taxon>
        <taxon>Gammaproteobacteria</taxon>
        <taxon>Oceanospirillales</taxon>
        <taxon>Halomonadaceae</taxon>
        <taxon>Halomonas</taxon>
    </lineage>
</organism>
<sequence>MIRTYREEDIDQVLDIWLSASIKAHGFVDPEFWESKVDEMRDRYIPASETFVYECNDQVVGFYSLFEDTLAAIFVDPDLQGQGIGTTLLDDAKGRREELRLTVYRENAPSVRFYEKHGFVPLGEQVDENTGHAEIVMRYRV</sequence>
<dbReference type="PROSITE" id="PS51186">
    <property type="entry name" value="GNAT"/>
    <property type="match status" value="1"/>
</dbReference>
<accession>A0A1B8P107</accession>
<dbReference type="Gene3D" id="3.40.630.30">
    <property type="match status" value="1"/>
</dbReference>
<dbReference type="PANTHER" id="PTHR43800:SF1">
    <property type="entry name" value="PEPTIDYL-LYSINE N-ACETYLTRANSFERASE YJAB"/>
    <property type="match status" value="1"/>
</dbReference>
<gene>
    <name evidence="4" type="primary">yjaB</name>
    <name evidence="4" type="ORF">A8U91_00282</name>
</gene>
<evidence type="ECO:0000313" key="4">
    <source>
        <dbReference type="EMBL" id="OBX35946.1"/>
    </source>
</evidence>
<dbReference type="NCBIfam" id="NF007853">
    <property type="entry name" value="PRK10562.1"/>
    <property type="match status" value="1"/>
</dbReference>
<dbReference type="Proteomes" id="UP000092504">
    <property type="component" value="Unassembled WGS sequence"/>
</dbReference>